<name>A0A6N7ZB98_9PSEU</name>
<evidence type="ECO:0000256" key="1">
    <source>
        <dbReference type="ARBA" id="ARBA00001947"/>
    </source>
</evidence>
<keyword evidence="5" id="KW-0560">Oxidoreductase</keyword>
<comment type="cofactor">
    <cofactor evidence="1">
        <name>Zn(2+)</name>
        <dbReference type="ChEBI" id="CHEBI:29105"/>
    </cofactor>
</comment>
<dbReference type="InterPro" id="IPR013149">
    <property type="entry name" value="ADH-like_C"/>
</dbReference>
<dbReference type="EMBL" id="WMBA01000084">
    <property type="protein sequence ID" value="MTD58997.1"/>
    <property type="molecule type" value="Genomic_DNA"/>
</dbReference>
<evidence type="ECO:0000256" key="5">
    <source>
        <dbReference type="ARBA" id="ARBA00023002"/>
    </source>
</evidence>
<dbReference type="Pfam" id="PF00107">
    <property type="entry name" value="ADH_zinc_N"/>
    <property type="match status" value="1"/>
</dbReference>
<dbReference type="CDD" id="cd08255">
    <property type="entry name" value="2-desacetyl-2-hydroxyethyl_bacteriochlorophyllide_like"/>
    <property type="match status" value="1"/>
</dbReference>
<dbReference type="GO" id="GO:0016491">
    <property type="term" value="F:oxidoreductase activity"/>
    <property type="evidence" value="ECO:0007669"/>
    <property type="project" value="UniProtKB-KW"/>
</dbReference>
<dbReference type="AlphaFoldDB" id="A0A6N7ZB98"/>
<dbReference type="Gene3D" id="3.90.180.10">
    <property type="entry name" value="Medium-chain alcohol dehydrogenases, catalytic domain"/>
    <property type="match status" value="1"/>
</dbReference>
<dbReference type="OrthoDB" id="5195079at2"/>
<evidence type="ECO:0000256" key="4">
    <source>
        <dbReference type="ARBA" id="ARBA00022833"/>
    </source>
</evidence>
<dbReference type="PANTHER" id="PTHR43350:SF19">
    <property type="entry name" value="D-GULOSIDE 3-DEHYDROGENASE"/>
    <property type="match status" value="1"/>
</dbReference>
<evidence type="ECO:0000259" key="7">
    <source>
        <dbReference type="Pfam" id="PF00107"/>
    </source>
</evidence>
<sequence length="407" mass="43416">MPCCGCSPLARTCRPRELHCGSSTFGPPQKRPCGQERRRRSTEPRQGVSNVRPVVTASRTITWQPFELSGRPAPGMVRLTSVRSLISPGTELALYEGREMVDGLNAGFSPAATSLVMDPLDDDISTKAELFPVALGYNLVGRVTAVGDGVDPGRIGTLAFAVARHQAEVEVADWEAVTLPESVDPAIAALYYLPTLGLSALRRVGYRSGERVAVIGLGLVGLCAALVAQSLGAEPVCFDTSEARRDFTAQLIDKDLIHDPRTARPLQFIGGGAGADVVVEAAGTRESLAFAAALAGVRARLVVLGLHSEDLGALFARNFYRKMLNVVFCGNDDYAPSKAGTLTSLDNVLEIARLERSGRLPLNAIITAEAGAHRIEEAFAMIANERPTGAVVLDWESPDQPLTARME</sequence>
<keyword evidence="3" id="KW-0479">Metal-binding</keyword>
<gene>
    <name evidence="8" type="ORF">GKO32_34180</name>
</gene>
<dbReference type="GO" id="GO:0046872">
    <property type="term" value="F:metal ion binding"/>
    <property type="evidence" value="ECO:0007669"/>
    <property type="project" value="UniProtKB-KW"/>
</dbReference>
<dbReference type="Proteomes" id="UP000440096">
    <property type="component" value="Unassembled WGS sequence"/>
</dbReference>
<evidence type="ECO:0000256" key="6">
    <source>
        <dbReference type="SAM" id="MobiDB-lite"/>
    </source>
</evidence>
<accession>A0A6N7ZB98</accession>
<keyword evidence="9" id="KW-1185">Reference proteome</keyword>
<dbReference type="Gene3D" id="3.40.50.720">
    <property type="entry name" value="NAD(P)-binding Rossmann-like Domain"/>
    <property type="match status" value="1"/>
</dbReference>
<dbReference type="InterPro" id="IPR011032">
    <property type="entry name" value="GroES-like_sf"/>
</dbReference>
<evidence type="ECO:0000256" key="3">
    <source>
        <dbReference type="ARBA" id="ARBA00022723"/>
    </source>
</evidence>
<feature type="region of interest" description="Disordered" evidence="6">
    <location>
        <begin position="18"/>
        <end position="51"/>
    </location>
</feature>
<evidence type="ECO:0000313" key="9">
    <source>
        <dbReference type="Proteomes" id="UP000440096"/>
    </source>
</evidence>
<dbReference type="PANTHER" id="PTHR43350">
    <property type="entry name" value="NAD-DEPENDENT ALCOHOL DEHYDROGENASE"/>
    <property type="match status" value="1"/>
</dbReference>
<dbReference type="InterPro" id="IPR036291">
    <property type="entry name" value="NAD(P)-bd_dom_sf"/>
</dbReference>
<dbReference type="SUPFAM" id="SSF51735">
    <property type="entry name" value="NAD(P)-binding Rossmann-fold domains"/>
    <property type="match status" value="1"/>
</dbReference>
<comment type="caution">
    <text evidence="8">The sequence shown here is derived from an EMBL/GenBank/DDBJ whole genome shotgun (WGS) entry which is preliminary data.</text>
</comment>
<proteinExistence type="inferred from homology"/>
<organism evidence="8 9">
    <name type="scientific">Amycolatopsis pithecellobii</name>
    <dbReference type="NCBI Taxonomy" id="664692"/>
    <lineage>
        <taxon>Bacteria</taxon>
        <taxon>Bacillati</taxon>
        <taxon>Actinomycetota</taxon>
        <taxon>Actinomycetes</taxon>
        <taxon>Pseudonocardiales</taxon>
        <taxon>Pseudonocardiaceae</taxon>
        <taxon>Amycolatopsis</taxon>
    </lineage>
</organism>
<evidence type="ECO:0000313" key="8">
    <source>
        <dbReference type="EMBL" id="MTD58997.1"/>
    </source>
</evidence>
<reference evidence="8 9" key="1">
    <citation type="submission" date="2019-11" db="EMBL/GenBank/DDBJ databases">
        <title>Draft genome of Amycolatopsis RM579.</title>
        <authorList>
            <person name="Duangmal K."/>
            <person name="Mingma R."/>
        </authorList>
    </citation>
    <scope>NUCLEOTIDE SEQUENCE [LARGE SCALE GENOMIC DNA]</scope>
    <source>
        <strain evidence="8 9">RM579</strain>
    </source>
</reference>
<comment type="similarity">
    <text evidence="2">Belongs to the zinc-containing alcohol dehydrogenase family.</text>
</comment>
<dbReference type="SUPFAM" id="SSF50129">
    <property type="entry name" value="GroES-like"/>
    <property type="match status" value="1"/>
</dbReference>
<keyword evidence="4" id="KW-0862">Zinc</keyword>
<evidence type="ECO:0000256" key="2">
    <source>
        <dbReference type="ARBA" id="ARBA00008072"/>
    </source>
</evidence>
<protein>
    <submittedName>
        <fullName evidence="8">Zinc-binding dehydrogenase</fullName>
    </submittedName>
</protein>
<feature type="domain" description="Alcohol dehydrogenase-like C-terminal" evidence="7">
    <location>
        <begin position="220"/>
        <end position="326"/>
    </location>
</feature>